<dbReference type="OMA" id="EQLAWIN"/>
<dbReference type="Pfam" id="PF00009">
    <property type="entry name" value="GTP_EFTU"/>
    <property type="match status" value="1"/>
</dbReference>
<dbReference type="EMBL" id="HG001489">
    <property type="protein sequence ID" value="CDF32380.1"/>
    <property type="molecule type" value="Genomic_DNA"/>
</dbReference>
<dbReference type="InterPro" id="IPR000795">
    <property type="entry name" value="T_Tr_GTP-bd_dom"/>
</dbReference>
<organism evidence="6 7">
    <name type="scientific">Chondrus crispus</name>
    <name type="common">Carrageen Irish moss</name>
    <name type="synonym">Polymorpha crispa</name>
    <dbReference type="NCBI Taxonomy" id="2769"/>
    <lineage>
        <taxon>Eukaryota</taxon>
        <taxon>Rhodophyta</taxon>
        <taxon>Florideophyceae</taxon>
        <taxon>Rhodymeniophycidae</taxon>
        <taxon>Gigartinales</taxon>
        <taxon>Gigartinaceae</taxon>
        <taxon>Chondrus</taxon>
    </lineage>
</organism>
<dbReference type="Gene3D" id="3.40.50.300">
    <property type="entry name" value="P-loop containing nucleotide triphosphate hydrolases"/>
    <property type="match status" value="1"/>
</dbReference>
<name>R7Q4J1_CHOCR</name>
<evidence type="ECO:0000256" key="3">
    <source>
        <dbReference type="ARBA" id="ARBA00023134"/>
    </source>
</evidence>
<evidence type="ECO:0000256" key="2">
    <source>
        <dbReference type="ARBA" id="ARBA00022741"/>
    </source>
</evidence>
<dbReference type="PRINTS" id="PR00315">
    <property type="entry name" value="ELONGATNFCT"/>
</dbReference>
<evidence type="ECO:0000259" key="5">
    <source>
        <dbReference type="PROSITE" id="PS51722"/>
    </source>
</evidence>
<evidence type="ECO:0000313" key="7">
    <source>
        <dbReference type="Proteomes" id="UP000012073"/>
    </source>
</evidence>
<keyword evidence="3" id="KW-0342">GTP-binding</keyword>
<reference evidence="7" key="1">
    <citation type="journal article" date="2013" name="Proc. Natl. Acad. Sci. U.S.A.">
        <title>Genome structure and metabolic features in the red seaweed Chondrus crispus shed light on evolution of the Archaeplastida.</title>
        <authorList>
            <person name="Collen J."/>
            <person name="Porcel B."/>
            <person name="Carre W."/>
            <person name="Ball S.G."/>
            <person name="Chaparro C."/>
            <person name="Tonon T."/>
            <person name="Barbeyron T."/>
            <person name="Michel G."/>
            <person name="Noel B."/>
            <person name="Valentin K."/>
            <person name="Elias M."/>
            <person name="Artiguenave F."/>
            <person name="Arun A."/>
            <person name="Aury J.M."/>
            <person name="Barbosa-Neto J.F."/>
            <person name="Bothwell J.H."/>
            <person name="Bouget F.Y."/>
            <person name="Brillet L."/>
            <person name="Cabello-Hurtado F."/>
            <person name="Capella-Gutierrez S."/>
            <person name="Charrier B."/>
            <person name="Cladiere L."/>
            <person name="Cock J.M."/>
            <person name="Coelho S.M."/>
            <person name="Colleoni C."/>
            <person name="Czjzek M."/>
            <person name="Da Silva C."/>
            <person name="Delage L."/>
            <person name="Denoeud F."/>
            <person name="Deschamps P."/>
            <person name="Dittami S.M."/>
            <person name="Gabaldon T."/>
            <person name="Gachon C.M."/>
            <person name="Groisillier A."/>
            <person name="Herve C."/>
            <person name="Jabbari K."/>
            <person name="Katinka M."/>
            <person name="Kloareg B."/>
            <person name="Kowalczyk N."/>
            <person name="Labadie K."/>
            <person name="Leblanc C."/>
            <person name="Lopez P.J."/>
            <person name="McLachlan D.H."/>
            <person name="Meslet-Cladiere L."/>
            <person name="Moustafa A."/>
            <person name="Nehr Z."/>
            <person name="Nyvall Collen P."/>
            <person name="Panaud O."/>
            <person name="Partensky F."/>
            <person name="Poulain J."/>
            <person name="Rensing S.A."/>
            <person name="Rousvoal S."/>
            <person name="Samson G."/>
            <person name="Symeonidi A."/>
            <person name="Weissenbach J."/>
            <person name="Zambounis A."/>
            <person name="Wincker P."/>
            <person name="Boyen C."/>
        </authorList>
    </citation>
    <scope>NUCLEOTIDE SEQUENCE [LARGE SCALE GENOMIC DNA]</scope>
    <source>
        <strain evidence="7">cv. Stackhouse</strain>
    </source>
</reference>
<dbReference type="GeneID" id="17319789"/>
<dbReference type="SUPFAM" id="SSF52540">
    <property type="entry name" value="P-loop containing nucleoside triphosphate hydrolases"/>
    <property type="match status" value="1"/>
</dbReference>
<dbReference type="Gramene" id="CDF32380">
    <property type="protein sequence ID" value="CDF32380"/>
    <property type="gene ID" value="CHC_T00009014001"/>
</dbReference>
<dbReference type="InterPro" id="IPR009000">
    <property type="entry name" value="Transl_B-barrel_sf"/>
</dbReference>
<dbReference type="InterPro" id="IPR009001">
    <property type="entry name" value="Transl_elong_EF1A/Init_IF2_C"/>
</dbReference>
<dbReference type="SUPFAM" id="SSF50447">
    <property type="entry name" value="Translation proteins"/>
    <property type="match status" value="1"/>
</dbReference>
<protein>
    <submittedName>
        <fullName evidence="6">HBS1 protein</fullName>
    </submittedName>
</protein>
<dbReference type="InterPro" id="IPR054696">
    <property type="entry name" value="GTP-eEF1A_C"/>
</dbReference>
<dbReference type="GO" id="GO:0003924">
    <property type="term" value="F:GTPase activity"/>
    <property type="evidence" value="ECO:0007669"/>
    <property type="project" value="InterPro"/>
</dbReference>
<dbReference type="Pfam" id="PF22594">
    <property type="entry name" value="GTP-eEF1A_C"/>
    <property type="match status" value="1"/>
</dbReference>
<dbReference type="InterPro" id="IPR050100">
    <property type="entry name" value="TRAFAC_GTPase_members"/>
</dbReference>
<dbReference type="KEGG" id="ccp:CHC_T00009014001"/>
<comment type="similarity">
    <text evidence="1">Belongs to the TRAFAC class translation factor GTPase superfamily. Classic translation factor GTPase family. EF-Tu/EF-1A subfamily.</text>
</comment>
<dbReference type="InterPro" id="IPR027417">
    <property type="entry name" value="P-loop_NTPase"/>
</dbReference>
<sequence>MSRHRHIRNLCYDDYDDYADDYDDYYSEPEPEPEPEPGPDDESLLADLAAQFRRCLNDDTIQEATIDAAIVAADYDVDAALELLRQQRAADAAAATAAMASLQLSHPSPIARMLEEDAAPAEPPRMPEPADTREPLVLSGGNALLPREPADISPFRFDKPSPDDVLLAKKGGAGRKKLALRMPKVKPGSRNAVIDAGKVNGVAEVPKKKEPPAVVKPAKKPPQAAGMNSKVKQRVKTADFRTKVKEGCSSVSVVVAGHVDAGKSTLLGHILRLQEGTGGGKGKRRRKEQDLAWGTDEDAVERERGVTIDIATRVFKTEGRNARTYAMIDAPGHRDFVPAMILGATQASAALLVVDASPGEFEAGFSEDGQTKEHTLVLKSLGISRLIVVVNKMDVINFEEDRFEEVAKAVKNFLRDTGWKVDRSVSYVAASGRSGANLVQKPDAEHPLMKWYKGPTVLEAIERLPSADALHIAEVSAQPTRLIVSDFFRSATLGGNGAVTGRLLCGTIAPKDKLSILPGGALAMVKNLETGSGERNGVAVAGVDSLPVSIGLMDLPDGVIVNTGSVLCDPEAPVPVAVRFTAQIITVTTGTPLIQGSKGVLHIGGGAEAASISKLCEYKTNYKKGSHGGKKKRRPRRLVKGDTAVVEITCDRGVPMEKSTNVKALSRFALRQNGKTVAVGIVTDVLKSEAIGTPGESAIE</sequence>
<proteinExistence type="inferred from homology"/>
<dbReference type="RefSeq" id="XP_005712045.1">
    <property type="nucleotide sequence ID" value="XM_005711988.1"/>
</dbReference>
<dbReference type="PROSITE" id="PS51722">
    <property type="entry name" value="G_TR_2"/>
    <property type="match status" value="1"/>
</dbReference>
<dbReference type="STRING" id="2769.R7Q4J1"/>
<keyword evidence="7" id="KW-1185">Reference proteome</keyword>
<evidence type="ECO:0000313" key="6">
    <source>
        <dbReference type="EMBL" id="CDF32380.1"/>
    </source>
</evidence>
<gene>
    <name evidence="6" type="ORF">CHC_T00009014001</name>
</gene>
<dbReference type="Proteomes" id="UP000012073">
    <property type="component" value="Unassembled WGS sequence"/>
</dbReference>
<feature type="region of interest" description="Disordered" evidence="4">
    <location>
        <begin position="15"/>
        <end position="43"/>
    </location>
</feature>
<dbReference type="PhylomeDB" id="R7Q4J1"/>
<evidence type="ECO:0000256" key="4">
    <source>
        <dbReference type="SAM" id="MobiDB-lite"/>
    </source>
</evidence>
<dbReference type="Gene3D" id="2.40.30.10">
    <property type="entry name" value="Translation factors"/>
    <property type="match status" value="2"/>
</dbReference>
<accession>R7Q4J1</accession>
<dbReference type="OrthoDB" id="342024at2759"/>
<feature type="domain" description="Tr-type G" evidence="5">
    <location>
        <begin position="248"/>
        <end position="470"/>
    </location>
</feature>
<evidence type="ECO:0000256" key="1">
    <source>
        <dbReference type="ARBA" id="ARBA00007249"/>
    </source>
</evidence>
<feature type="region of interest" description="Disordered" evidence="4">
    <location>
        <begin position="210"/>
        <end position="233"/>
    </location>
</feature>
<keyword evidence="2" id="KW-0547">Nucleotide-binding</keyword>
<dbReference type="PANTHER" id="PTHR23115">
    <property type="entry name" value="TRANSLATION FACTOR"/>
    <property type="match status" value="1"/>
</dbReference>
<dbReference type="GO" id="GO:0005525">
    <property type="term" value="F:GTP binding"/>
    <property type="evidence" value="ECO:0007669"/>
    <property type="project" value="UniProtKB-KW"/>
</dbReference>
<dbReference type="AlphaFoldDB" id="R7Q4J1"/>
<dbReference type="SUPFAM" id="SSF50465">
    <property type="entry name" value="EF-Tu/eEF-1alpha/eIF2-gamma C-terminal domain"/>
    <property type="match status" value="1"/>
</dbReference>